<dbReference type="PANTHER" id="PTHR34223:SF99">
    <property type="entry name" value="OS04G0440200 PROTEIN"/>
    <property type="match status" value="1"/>
</dbReference>
<organism evidence="2 3">
    <name type="scientific">Urochloa decumbens</name>
    <dbReference type="NCBI Taxonomy" id="240449"/>
    <lineage>
        <taxon>Eukaryota</taxon>
        <taxon>Viridiplantae</taxon>
        <taxon>Streptophyta</taxon>
        <taxon>Embryophyta</taxon>
        <taxon>Tracheophyta</taxon>
        <taxon>Spermatophyta</taxon>
        <taxon>Magnoliopsida</taxon>
        <taxon>Liliopsida</taxon>
        <taxon>Poales</taxon>
        <taxon>Poaceae</taxon>
        <taxon>PACMAD clade</taxon>
        <taxon>Panicoideae</taxon>
        <taxon>Panicodae</taxon>
        <taxon>Paniceae</taxon>
        <taxon>Melinidinae</taxon>
        <taxon>Urochloa</taxon>
    </lineage>
</organism>
<dbReference type="AlphaFoldDB" id="A0ABC9F2G1"/>
<reference evidence="2" key="1">
    <citation type="submission" date="2024-10" db="EMBL/GenBank/DDBJ databases">
        <authorList>
            <person name="Ryan C."/>
        </authorList>
    </citation>
    <scope>NUCLEOTIDE SEQUENCE [LARGE SCALE GENOMIC DNA]</scope>
</reference>
<dbReference type="PROSITE" id="PS50181">
    <property type="entry name" value="FBOX"/>
    <property type="match status" value="1"/>
</dbReference>
<name>A0ABC9F2G1_9POAL</name>
<dbReference type="Gene3D" id="1.20.1280.50">
    <property type="match status" value="1"/>
</dbReference>
<sequence length="426" mass="47183">MEPPPPTSRERAAAVDRLSDLPDGVLLDVLSRLTFRQAVSTGALSRRWRSLWHAVPYPTSRIDIDHSVSRGQDDHIDSADRVTTSAGEDPLGAFRVRVADRDGLNAAHRWIRRSLARRPMAVAIRCDAAGSPYSTERPEFSFHQYCHGGRAFMGRLRALQLYRVKLENEFSGAIANNLPVLEDLRLHVCDSRLTRIASASLQNLDILSCTASSYYVRVIALAAPRLATLRIHCNPTPVAAEGEMPSLVAATLDHWQAGAVGLLGSLSHAMDLSLHGFPTSALLGGGEEPKGFPVFRNLRNLVLYNCDIGVECQALRRILRNSPSLETLALRLCKFFGGSRSNKRKARSSSSGGRRVPASYACNNLKWVELTTYHDDELDELDDALEEISQGVFELYEALKEIPKKVVHPIESSVQHGRRTVRIAYE</sequence>
<dbReference type="Pfam" id="PF23622">
    <property type="entry name" value="LRR_At1g61320_AtMIF1"/>
    <property type="match status" value="1"/>
</dbReference>
<keyword evidence="3" id="KW-1185">Reference proteome</keyword>
<dbReference type="Proteomes" id="UP001497457">
    <property type="component" value="Chromosome 5rd"/>
</dbReference>
<dbReference type="InterPro" id="IPR053781">
    <property type="entry name" value="F-box_AtFBL13-like"/>
</dbReference>
<evidence type="ECO:0000313" key="3">
    <source>
        <dbReference type="Proteomes" id="UP001497457"/>
    </source>
</evidence>
<dbReference type="CDD" id="cd22160">
    <property type="entry name" value="F-box_AtFBL13-like"/>
    <property type="match status" value="1"/>
</dbReference>
<dbReference type="Pfam" id="PF00646">
    <property type="entry name" value="F-box"/>
    <property type="match status" value="1"/>
</dbReference>
<dbReference type="SUPFAM" id="SSF52047">
    <property type="entry name" value="RNI-like"/>
    <property type="match status" value="1"/>
</dbReference>
<gene>
    <name evidence="2" type="ORF">URODEC1_LOCUS101252</name>
</gene>
<dbReference type="InterPro" id="IPR053197">
    <property type="entry name" value="F-box_SCFL_complex_component"/>
</dbReference>
<evidence type="ECO:0000259" key="1">
    <source>
        <dbReference type="PROSITE" id="PS50181"/>
    </source>
</evidence>
<dbReference type="PANTHER" id="PTHR34223">
    <property type="entry name" value="OS11G0201299 PROTEIN"/>
    <property type="match status" value="1"/>
</dbReference>
<proteinExistence type="predicted"/>
<dbReference type="InterPro" id="IPR036047">
    <property type="entry name" value="F-box-like_dom_sf"/>
</dbReference>
<dbReference type="InterPro" id="IPR032675">
    <property type="entry name" value="LRR_dom_sf"/>
</dbReference>
<evidence type="ECO:0000313" key="2">
    <source>
        <dbReference type="EMBL" id="CAL5067913.1"/>
    </source>
</evidence>
<accession>A0ABC9F2G1</accession>
<dbReference type="InterPro" id="IPR055357">
    <property type="entry name" value="LRR_At1g61320_AtMIF1"/>
</dbReference>
<dbReference type="SUPFAM" id="SSF81383">
    <property type="entry name" value="F-box domain"/>
    <property type="match status" value="1"/>
</dbReference>
<dbReference type="Gene3D" id="3.80.10.10">
    <property type="entry name" value="Ribonuclease Inhibitor"/>
    <property type="match status" value="1"/>
</dbReference>
<feature type="domain" description="F-box" evidence="1">
    <location>
        <begin position="15"/>
        <end position="51"/>
    </location>
</feature>
<protein>
    <recommendedName>
        <fullName evidence="1">F-box domain-containing protein</fullName>
    </recommendedName>
</protein>
<dbReference type="InterPro" id="IPR001810">
    <property type="entry name" value="F-box_dom"/>
</dbReference>
<dbReference type="EMBL" id="OZ075115">
    <property type="protein sequence ID" value="CAL5067913.1"/>
    <property type="molecule type" value="Genomic_DNA"/>
</dbReference>